<feature type="signal peptide" evidence="3">
    <location>
        <begin position="1"/>
        <end position="19"/>
    </location>
</feature>
<dbReference type="EMBL" id="JASJOS010000002">
    <property type="protein sequence ID" value="MDJ1479577.1"/>
    <property type="molecule type" value="Genomic_DNA"/>
</dbReference>
<evidence type="ECO:0000256" key="1">
    <source>
        <dbReference type="ARBA" id="ARBA00005622"/>
    </source>
</evidence>
<evidence type="ECO:0000313" key="4">
    <source>
        <dbReference type="EMBL" id="MDJ1479577.1"/>
    </source>
</evidence>
<dbReference type="InterPro" id="IPR029058">
    <property type="entry name" value="AB_hydrolase_fold"/>
</dbReference>
<evidence type="ECO:0000256" key="3">
    <source>
        <dbReference type="SAM" id="SignalP"/>
    </source>
</evidence>
<dbReference type="InterPro" id="IPR052558">
    <property type="entry name" value="Siderophore_Hydrolase_D"/>
</dbReference>
<proteinExistence type="inferred from homology"/>
<protein>
    <submittedName>
        <fullName evidence="4">Alpha/beta hydrolase-fold protein</fullName>
    </submittedName>
</protein>
<keyword evidence="3" id="KW-0732">Signal</keyword>
<dbReference type="AlphaFoldDB" id="A0AAE3QHP9"/>
<evidence type="ECO:0000256" key="2">
    <source>
        <dbReference type="ARBA" id="ARBA00022801"/>
    </source>
</evidence>
<dbReference type="PANTHER" id="PTHR40841:SF2">
    <property type="entry name" value="SIDEROPHORE-DEGRADING ESTERASE (EUROFUNG)"/>
    <property type="match status" value="1"/>
</dbReference>
<dbReference type="GO" id="GO:0016788">
    <property type="term" value="F:hydrolase activity, acting on ester bonds"/>
    <property type="evidence" value="ECO:0007669"/>
    <property type="project" value="TreeGrafter"/>
</dbReference>
<comment type="caution">
    <text evidence="4">The sequence shown here is derived from an EMBL/GenBank/DDBJ whole genome shotgun (WGS) entry which is preliminary data.</text>
</comment>
<comment type="similarity">
    <text evidence="1">Belongs to the esterase D family.</text>
</comment>
<name>A0AAE3QHP9_9BACT</name>
<sequence>MKILVTILLLILATFSRCTQPSQSVESEEKTQFVYYSEFVRDSFHIQVQVPLEYLSHPDKRYPTVYLLDGNFYFPMMASTLHQYELGGLLDPMILVGIGYSSFKMMDSLRVRDYLYPKPLTSDEIKSEGGGQRFQQFLTKELLTKIDASFRTQKNNRCLLGHSFGGYFTLYSLLDQLENRSNSFQTFIAASPTLWYNNFYLNKLPAALKNKSPNDSLQIFVSAGALEDSVWSVKPVQELASILQKAKIDKVVCKSHIYNHLDHMDVGVLSFIKGLQGFTTRAKNP</sequence>
<dbReference type="Proteomes" id="UP001241110">
    <property type="component" value="Unassembled WGS sequence"/>
</dbReference>
<dbReference type="Pfam" id="PF00756">
    <property type="entry name" value="Esterase"/>
    <property type="match status" value="1"/>
</dbReference>
<organism evidence="4 5">
    <name type="scientific">Xanthocytophaga flava</name>
    <dbReference type="NCBI Taxonomy" id="3048013"/>
    <lineage>
        <taxon>Bacteria</taxon>
        <taxon>Pseudomonadati</taxon>
        <taxon>Bacteroidota</taxon>
        <taxon>Cytophagia</taxon>
        <taxon>Cytophagales</taxon>
        <taxon>Rhodocytophagaceae</taxon>
        <taxon>Xanthocytophaga</taxon>
    </lineage>
</organism>
<reference evidence="4" key="1">
    <citation type="submission" date="2023-05" db="EMBL/GenBank/DDBJ databases">
        <authorList>
            <person name="Zhang X."/>
        </authorList>
    </citation>
    <scope>NUCLEOTIDE SEQUENCE</scope>
    <source>
        <strain evidence="4">YF14B1</strain>
    </source>
</reference>
<keyword evidence="2 4" id="KW-0378">Hydrolase</keyword>
<dbReference type="RefSeq" id="WP_313975897.1">
    <property type="nucleotide sequence ID" value="NZ_JASJOS010000002.1"/>
</dbReference>
<evidence type="ECO:0000313" key="5">
    <source>
        <dbReference type="Proteomes" id="UP001241110"/>
    </source>
</evidence>
<dbReference type="SUPFAM" id="SSF53474">
    <property type="entry name" value="alpha/beta-Hydrolases"/>
    <property type="match status" value="1"/>
</dbReference>
<dbReference type="Gene3D" id="3.40.50.1820">
    <property type="entry name" value="alpha/beta hydrolase"/>
    <property type="match status" value="1"/>
</dbReference>
<dbReference type="PANTHER" id="PTHR40841">
    <property type="entry name" value="SIDEROPHORE TRIACETYLFUSARININE C ESTERASE"/>
    <property type="match status" value="1"/>
</dbReference>
<feature type="chain" id="PRO_5042166204" evidence="3">
    <location>
        <begin position="20"/>
        <end position="285"/>
    </location>
</feature>
<gene>
    <name evidence="4" type="ORF">QNI16_03715</name>
</gene>
<accession>A0AAE3QHP9</accession>
<dbReference type="InterPro" id="IPR000801">
    <property type="entry name" value="Esterase-like"/>
</dbReference>